<evidence type="ECO:0000256" key="1">
    <source>
        <dbReference type="ARBA" id="ARBA00022723"/>
    </source>
</evidence>
<dbReference type="GO" id="GO:0016787">
    <property type="term" value="F:hydrolase activity"/>
    <property type="evidence" value="ECO:0007669"/>
    <property type="project" value="UniProtKB-KW"/>
</dbReference>
<evidence type="ECO:0000256" key="2">
    <source>
        <dbReference type="ARBA" id="ARBA00022801"/>
    </source>
</evidence>
<feature type="domain" description="Integrase catalytic" evidence="3">
    <location>
        <begin position="1"/>
        <end position="96"/>
    </location>
</feature>
<dbReference type="PROSITE" id="PS50994">
    <property type="entry name" value="INTEGRASE"/>
    <property type="match status" value="1"/>
</dbReference>
<dbReference type="PANTHER" id="PTHR42648:SF28">
    <property type="entry name" value="TRANSPOSON-ENCODED PROTEIN WITH RIBONUCLEASE H-LIKE AND RETROVIRUS ZINC FINGER-LIKE DOMAINS"/>
    <property type="match status" value="1"/>
</dbReference>
<dbReference type="InterPro" id="IPR012337">
    <property type="entry name" value="RNaseH-like_sf"/>
</dbReference>
<dbReference type="EMBL" id="QGNW01000283">
    <property type="protein sequence ID" value="RVW79271.1"/>
    <property type="molecule type" value="Genomic_DNA"/>
</dbReference>
<reference evidence="4 5" key="1">
    <citation type="journal article" date="2018" name="PLoS Genet.">
        <title>Population sequencing reveals clonal diversity and ancestral inbreeding in the grapevine cultivar Chardonnay.</title>
        <authorList>
            <person name="Roach M.J."/>
            <person name="Johnson D.L."/>
            <person name="Bohlmann J."/>
            <person name="van Vuuren H.J."/>
            <person name="Jones S.J."/>
            <person name="Pretorius I.S."/>
            <person name="Schmidt S.A."/>
            <person name="Borneman A.R."/>
        </authorList>
    </citation>
    <scope>NUCLEOTIDE SEQUENCE [LARGE SCALE GENOMIC DNA]</scope>
    <source>
        <strain evidence="5">cv. Chardonnay</strain>
        <tissue evidence="4">Leaf</tissue>
    </source>
</reference>
<keyword evidence="2" id="KW-0378">Hydrolase</keyword>
<evidence type="ECO:0000259" key="3">
    <source>
        <dbReference type="PROSITE" id="PS50994"/>
    </source>
</evidence>
<dbReference type="Pfam" id="PF07727">
    <property type="entry name" value="RVT_2"/>
    <property type="match status" value="1"/>
</dbReference>
<dbReference type="InterPro" id="IPR039537">
    <property type="entry name" value="Retrotran_Ty1/copia-like"/>
</dbReference>
<dbReference type="GO" id="GO:0003676">
    <property type="term" value="F:nucleic acid binding"/>
    <property type="evidence" value="ECO:0007669"/>
    <property type="project" value="InterPro"/>
</dbReference>
<accession>A0A438H4R7</accession>
<evidence type="ECO:0000313" key="5">
    <source>
        <dbReference type="Proteomes" id="UP000288805"/>
    </source>
</evidence>
<dbReference type="SUPFAM" id="SSF53098">
    <property type="entry name" value="Ribonuclease H-like"/>
    <property type="match status" value="1"/>
</dbReference>
<dbReference type="AlphaFoldDB" id="A0A438H4R7"/>
<dbReference type="GO" id="GO:0046872">
    <property type="term" value="F:metal ion binding"/>
    <property type="evidence" value="ECO:0007669"/>
    <property type="project" value="UniProtKB-KW"/>
</dbReference>
<proteinExistence type="predicted"/>
<evidence type="ECO:0000313" key="4">
    <source>
        <dbReference type="EMBL" id="RVW79271.1"/>
    </source>
</evidence>
<protein>
    <submittedName>
        <fullName evidence="4">Retrovirus-related Pol polyprotein from transposon TNT 1-94</fullName>
    </submittedName>
</protein>
<dbReference type="Gene3D" id="3.30.420.10">
    <property type="entry name" value="Ribonuclease H-like superfamily/Ribonuclease H"/>
    <property type="match status" value="1"/>
</dbReference>
<dbReference type="InterPro" id="IPR036397">
    <property type="entry name" value="RNaseH_sf"/>
</dbReference>
<organism evidence="4 5">
    <name type="scientific">Vitis vinifera</name>
    <name type="common">Grape</name>
    <dbReference type="NCBI Taxonomy" id="29760"/>
    <lineage>
        <taxon>Eukaryota</taxon>
        <taxon>Viridiplantae</taxon>
        <taxon>Streptophyta</taxon>
        <taxon>Embryophyta</taxon>
        <taxon>Tracheophyta</taxon>
        <taxon>Spermatophyta</taxon>
        <taxon>Magnoliopsida</taxon>
        <taxon>eudicotyledons</taxon>
        <taxon>Gunneridae</taxon>
        <taxon>Pentapetalae</taxon>
        <taxon>rosids</taxon>
        <taxon>Vitales</taxon>
        <taxon>Vitaceae</taxon>
        <taxon>Viteae</taxon>
        <taxon>Vitis</taxon>
    </lineage>
</organism>
<dbReference type="InterPro" id="IPR013103">
    <property type="entry name" value="RVT_2"/>
</dbReference>
<comment type="caution">
    <text evidence="4">The sequence shown here is derived from an EMBL/GenBank/DDBJ whole genome shotgun (WGS) entry which is preliminary data.</text>
</comment>
<dbReference type="Proteomes" id="UP000288805">
    <property type="component" value="Unassembled WGS sequence"/>
</dbReference>
<name>A0A438H4R7_VITVI</name>
<sequence length="219" mass="25227">MYGLKYFISFIDDYSRYMYIYLLRNKNEALDAFKVFKAEVEKQCKKQIKIMRTDKSGENYGRYTEDGQTPGLLVKFLQEHGTISQYTKPGSSNQNGSKGYRFYCPSHSTRIVESRNAKFLKNDLISGSDQFQDVVCERDHIDAQPSTLSDRLIVIHNDPQVQTNEMNSMASKGIWNLVELPNGAKSIGCKWVFKTKKDSLGNIERYKARLVVKGFTQKE</sequence>
<dbReference type="InterPro" id="IPR001584">
    <property type="entry name" value="Integrase_cat-core"/>
</dbReference>
<dbReference type="GO" id="GO:0015074">
    <property type="term" value="P:DNA integration"/>
    <property type="evidence" value="ECO:0007669"/>
    <property type="project" value="InterPro"/>
</dbReference>
<gene>
    <name evidence="4" type="primary">POLX_3396</name>
    <name evidence="4" type="ORF">CK203_054805</name>
</gene>
<keyword evidence="1" id="KW-0479">Metal-binding</keyword>
<dbReference type="PANTHER" id="PTHR42648">
    <property type="entry name" value="TRANSPOSASE, PUTATIVE-RELATED"/>
    <property type="match status" value="1"/>
</dbReference>